<evidence type="ECO:0000313" key="3">
    <source>
        <dbReference type="EMBL" id="ASJ52738.1"/>
    </source>
</evidence>
<evidence type="ECO:0000313" key="4">
    <source>
        <dbReference type="Proteomes" id="UP000197781"/>
    </source>
</evidence>
<gene>
    <name evidence="3" type="ORF">BP422_03715</name>
</gene>
<dbReference type="Pfam" id="PF04738">
    <property type="entry name" value="Lant_dehydr_N"/>
    <property type="match status" value="1"/>
</dbReference>
<evidence type="ECO:0000259" key="1">
    <source>
        <dbReference type="Pfam" id="PF04738"/>
    </source>
</evidence>
<name>A0A220MCM0_9BACL</name>
<dbReference type="InterPro" id="IPR006827">
    <property type="entry name" value="Lant_deHydtase_N"/>
</dbReference>
<organism evidence="3 4">
    <name type="scientific">Brevibacillus formosus</name>
    <dbReference type="NCBI Taxonomy" id="54913"/>
    <lineage>
        <taxon>Bacteria</taxon>
        <taxon>Bacillati</taxon>
        <taxon>Bacillota</taxon>
        <taxon>Bacilli</taxon>
        <taxon>Bacillales</taxon>
        <taxon>Paenibacillaceae</taxon>
        <taxon>Brevibacillus</taxon>
    </lineage>
</organism>
<dbReference type="Pfam" id="PF14028">
    <property type="entry name" value="Lant_dehydr_C"/>
    <property type="match status" value="1"/>
</dbReference>
<proteinExistence type="predicted"/>
<reference evidence="3 4" key="1">
    <citation type="submission" date="2016-11" db="EMBL/GenBank/DDBJ databases">
        <authorList>
            <person name="Jaros S."/>
            <person name="Januszkiewicz K."/>
            <person name="Wedrychowicz H."/>
        </authorList>
    </citation>
    <scope>NUCLEOTIDE SEQUENCE [LARGE SCALE GENOMIC DNA]</scope>
    <source>
        <strain evidence="3 4">NF2</strain>
    </source>
</reference>
<feature type="domain" description="Thiopeptide-type bacteriocin biosynthesis" evidence="2">
    <location>
        <begin position="651"/>
        <end position="914"/>
    </location>
</feature>
<dbReference type="InterPro" id="IPR023809">
    <property type="entry name" value="Thiopep_bacteriocin_synth_dom"/>
</dbReference>
<dbReference type="Proteomes" id="UP000197781">
    <property type="component" value="Chromosome"/>
</dbReference>
<evidence type="ECO:0008006" key="5">
    <source>
        <dbReference type="Google" id="ProtNLM"/>
    </source>
</evidence>
<dbReference type="RefSeq" id="WP_088906620.1">
    <property type="nucleotide sequence ID" value="NZ_CP018145.1"/>
</dbReference>
<dbReference type="KEGG" id="bfm:BP422_03715"/>
<evidence type="ECO:0000259" key="2">
    <source>
        <dbReference type="Pfam" id="PF14028"/>
    </source>
</evidence>
<dbReference type="EMBL" id="CP018145">
    <property type="protein sequence ID" value="ASJ52738.1"/>
    <property type="molecule type" value="Genomic_DNA"/>
</dbReference>
<protein>
    <recommendedName>
        <fullName evidence="5">Lantibiotic biosynthesis protein</fullName>
    </recommendedName>
</protein>
<dbReference type="AlphaFoldDB" id="A0A220MCM0"/>
<sequence length="936" mass="107179">MEWLLKIVQSLEGNLDVVKQLHIQTNTMYEVVGNRVSLPYITRYGQKHNGYEMENASIPLNDLITLVSHKAAVPIPFMELLQTIKQSYPDTEDSRIESFLFQLVQNEFLFTSLRPRLTDSSPFDQLLAVLERVTGIDELYRHLLEIRQDIIAYDQLEIGQGETHFLSMLSKMKSVESSPSLLQVDLSLSTEQVTLPNSIAKDLSKAAELLWRLSPNHVGLSHLAEYRDAFIERYGFEREVPLLELLDENRGLGAPATYQNPISKRSDNATSPDKINEKVLLQLLSHSLLTGSTEIDLTDELIKKLEPVSPKWEHVPPSMELYVSLFAASPQAMDNGDYTVHVGANTGSALAGKSFGRFADMLGESFEQNLEQINQEHQKAYPDSIVAEVVYFPRHGRAANVVLSKSKREYEILIGAPSREHHSTSIPLSDLVVGATSHSFYLKSRSMNKEIIPVTGHMLNYTGSVPNVYRFLCELGMVKQRNWVPFSWGSFRHAPVLPRLRYGKIILAPATWNVDQELLSVSKKDGKERWMEAVQNWIRHYNVPDYVYITEYDNKMLLDLKNQRHLAELIRELQKRNSGETLVLTEVGAELKDCVVHGKDGAFHMECVFPLVKNTPEEATAIDSVSVENGVQSNRVLISDLERFKMPGSDWLFYKLYCDETRVDEFIAFPLKSLCEAMRTQGACQKVFFMRYADPKPHIRLRFQAASTEGLQSIFSEMYRWMSDMQKQGYLSKATIDTYDPEIERYGGPELISLAEEIFAVDSMVVAHWLHLHRTKQLKLPLEKVAVISIIDLLHQFLHSIDEKLGFLNSLIQYKAYLDDFRTDREFYLQAGRYTNGWEELKALEDGPILYQALQTRSETIQSFSTVMHSLKAQSELYNSQDQIIGSIIHLHINRLLGVDREREKKVLTLARHTLHNLRYFLLQEESRTKETAHAF</sequence>
<accession>A0A220MCM0</accession>
<feature type="domain" description="Lantibiotic dehydratase N-terminal" evidence="1">
    <location>
        <begin position="1"/>
        <end position="569"/>
    </location>
</feature>
<dbReference type="NCBIfam" id="TIGR03891">
    <property type="entry name" value="thiopep_ocin"/>
    <property type="match status" value="1"/>
</dbReference>